<accession>A0ABU9J0D9</accession>
<dbReference type="InterPro" id="IPR036709">
    <property type="entry name" value="Autotransporte_beta_dom_sf"/>
</dbReference>
<dbReference type="InterPro" id="IPR050131">
    <property type="entry name" value="Peptidase_S8_subtilisin-like"/>
</dbReference>
<keyword evidence="10" id="KW-1185">Reference proteome</keyword>
<dbReference type="PROSITE" id="PS51892">
    <property type="entry name" value="SUBTILASE"/>
    <property type="match status" value="1"/>
</dbReference>
<dbReference type="Pfam" id="PF03797">
    <property type="entry name" value="Autotransporter"/>
    <property type="match status" value="1"/>
</dbReference>
<comment type="similarity">
    <text evidence="1 6">Belongs to the peptidase S8 family.</text>
</comment>
<evidence type="ECO:0000259" key="8">
    <source>
        <dbReference type="PROSITE" id="PS51208"/>
    </source>
</evidence>
<dbReference type="InterPro" id="IPR005546">
    <property type="entry name" value="Autotransporte_beta"/>
</dbReference>
<evidence type="ECO:0000256" key="2">
    <source>
        <dbReference type="ARBA" id="ARBA00022670"/>
    </source>
</evidence>
<evidence type="ECO:0000256" key="3">
    <source>
        <dbReference type="ARBA" id="ARBA00022729"/>
    </source>
</evidence>
<feature type="region of interest" description="Disordered" evidence="7">
    <location>
        <begin position="30"/>
        <end position="52"/>
    </location>
</feature>
<dbReference type="PROSITE" id="PS00138">
    <property type="entry name" value="SUBTILASE_SER"/>
    <property type="match status" value="1"/>
</dbReference>
<keyword evidence="3" id="KW-0732">Signal</keyword>
<gene>
    <name evidence="9" type="ORF">AAD027_10005</name>
</gene>
<feature type="domain" description="Autotransporter" evidence="8">
    <location>
        <begin position="694"/>
        <end position="969"/>
    </location>
</feature>
<dbReference type="PRINTS" id="PR00723">
    <property type="entry name" value="SUBTILISIN"/>
</dbReference>
<keyword evidence="2 6" id="KW-0645">Protease</keyword>
<feature type="active site" description="Charge relay system" evidence="6">
    <location>
        <position position="113"/>
    </location>
</feature>
<dbReference type="NCBIfam" id="TIGR02601">
    <property type="entry name" value="autotrns_rpt"/>
    <property type="match status" value="1"/>
</dbReference>
<dbReference type="Proteomes" id="UP001459204">
    <property type="component" value="Unassembled WGS sequence"/>
</dbReference>
<evidence type="ECO:0000256" key="5">
    <source>
        <dbReference type="ARBA" id="ARBA00022825"/>
    </source>
</evidence>
<keyword evidence="4 6" id="KW-0378">Hydrolase</keyword>
<dbReference type="SUPFAM" id="SSF103515">
    <property type="entry name" value="Autotransporter"/>
    <property type="match status" value="1"/>
</dbReference>
<feature type="active site" description="Charge relay system" evidence="6">
    <location>
        <position position="350"/>
    </location>
</feature>
<dbReference type="InterPro" id="IPR000209">
    <property type="entry name" value="Peptidase_S8/S53_dom"/>
</dbReference>
<dbReference type="PANTHER" id="PTHR43806:SF11">
    <property type="entry name" value="CEREVISIN-RELATED"/>
    <property type="match status" value="1"/>
</dbReference>
<evidence type="ECO:0000256" key="7">
    <source>
        <dbReference type="SAM" id="MobiDB-lite"/>
    </source>
</evidence>
<dbReference type="SMART" id="SM00869">
    <property type="entry name" value="Autotransporter"/>
    <property type="match status" value="1"/>
</dbReference>
<dbReference type="PANTHER" id="PTHR43806">
    <property type="entry name" value="PEPTIDASE S8"/>
    <property type="match status" value="1"/>
</dbReference>
<proteinExistence type="inferred from homology"/>
<feature type="active site" description="Charge relay system" evidence="6">
    <location>
        <position position="149"/>
    </location>
</feature>
<dbReference type="PROSITE" id="PS51257">
    <property type="entry name" value="PROKAR_LIPOPROTEIN"/>
    <property type="match status" value="1"/>
</dbReference>
<name>A0ABU9J0D9_9GAMM</name>
<sequence>METDRAMFRRLVRWLGVGMLAGGLAACGGGGGNVRSEPPPVPPPPPPPPPTGLDFTPNVAIDNALTQVNPPAVPAQAGPASLPQYSQHLQLTNAAGALGAGLTGQGVTIGFVDSGVNRNHPALSGRVVRNFVHVDPATNNTSVDDVVGHGTVVAQIAAGRGMGNWGGGVAPGASIVSSRIISDAPPDDDGSGEGNEIRAGQGYGDFFRAINRELADAGARIINNSWGGLYWNDPALTAELASAYRDFVGARGGLIVFANGNAGRNPALRPDPSDNAALPSLSPAAADLERGWLAVAALDPNNPTQLTDYSQACGIAMNYCLAAPGNVVFIDPDARAGDAGYDLYMGGGTSYAAPQVSGAAAVVWSAFPYFSNDLVRQTILGTARDLGAPGVDPEFGWGLLDVSRAANGPGNFAWGDVSVSFSGTSVWRNRIQGEGGLIKSGTGTLILTESAAYTGDTHVRAGSLYLQGGASFSHVRVDKGALVWSGGFANAITNHGTYLVGSTGTAGTYNFTQGPDGNLGVWLGNPLMVSQTARLDGQVSVLGVRRGYTTSAREVLLNAGSIIGTFSSLKAAPNVFLDASLSYDPYNVFLNINRIDVSRAVAALGLPMTTQASAARVEAAMSAIDGQLSGQAAGIGDAFIDAAGRLQQAGSAAEADAALRSLSGELHSMADAMTFDVIGAGRRALSERAGDIAVSPGSGGDWHRALGAPGQGNLGVGRYQADGWMLGSDGRFGTHAFAGLAFGETFASGALSGGRDRGRDRQTQALLYAGSRWGDAHMVGQVGVGRYDRQIDRGLWLGERAQGVATAYTGRYLMASVEAARRFGGKAGTLTPYAGMEYVQLDRDAFIEPGADGFGLMTRDSRMQRLQALAGLRARHAWSHTRLGPLALQAYAEVQHTLHADGLAFDASFVGVDSWSPLPSASGGSSGQFGVALEMAPWRDAMLSFGYDQGIGGWQDGERQWSTRLRIGF</sequence>
<evidence type="ECO:0000313" key="9">
    <source>
        <dbReference type="EMBL" id="MEL1264697.1"/>
    </source>
</evidence>
<evidence type="ECO:0000313" key="10">
    <source>
        <dbReference type="Proteomes" id="UP001459204"/>
    </source>
</evidence>
<organism evidence="9 10">
    <name type="scientific">Pseudoxanthomonas putridarboris</name>
    <dbReference type="NCBI Taxonomy" id="752605"/>
    <lineage>
        <taxon>Bacteria</taxon>
        <taxon>Pseudomonadati</taxon>
        <taxon>Pseudomonadota</taxon>
        <taxon>Gammaproteobacteria</taxon>
        <taxon>Lysobacterales</taxon>
        <taxon>Lysobacteraceae</taxon>
        <taxon>Pseudoxanthomonas</taxon>
    </lineage>
</organism>
<dbReference type="PROSITE" id="PS00136">
    <property type="entry name" value="SUBTILASE_ASP"/>
    <property type="match status" value="1"/>
</dbReference>
<keyword evidence="5 6" id="KW-0720">Serine protease</keyword>
<dbReference type="InterPro" id="IPR015500">
    <property type="entry name" value="Peptidase_S8_subtilisin-rel"/>
</dbReference>
<dbReference type="InterPro" id="IPR036852">
    <property type="entry name" value="Peptidase_S8/S53_dom_sf"/>
</dbReference>
<dbReference type="InterPro" id="IPR013425">
    <property type="entry name" value="Autotrns_rpt"/>
</dbReference>
<protein>
    <submittedName>
        <fullName evidence="9">S8 family serine peptidase</fullName>
    </submittedName>
</protein>
<evidence type="ECO:0000256" key="4">
    <source>
        <dbReference type="ARBA" id="ARBA00022801"/>
    </source>
</evidence>
<dbReference type="Pfam" id="PF12951">
    <property type="entry name" value="PATR"/>
    <property type="match status" value="1"/>
</dbReference>
<evidence type="ECO:0000256" key="6">
    <source>
        <dbReference type="PROSITE-ProRule" id="PRU01240"/>
    </source>
</evidence>
<dbReference type="Gene3D" id="2.40.128.130">
    <property type="entry name" value="Autotransporter beta-domain"/>
    <property type="match status" value="1"/>
</dbReference>
<comment type="caution">
    <text evidence="9">The sequence shown here is derived from an EMBL/GenBank/DDBJ whole genome shotgun (WGS) entry which is preliminary data.</text>
</comment>
<dbReference type="CDD" id="cd04848">
    <property type="entry name" value="Peptidases_S8_Autotransporter_serine_protease_like"/>
    <property type="match status" value="1"/>
</dbReference>
<dbReference type="Pfam" id="PF00082">
    <property type="entry name" value="Peptidase_S8"/>
    <property type="match status" value="1"/>
</dbReference>
<dbReference type="InterPro" id="IPR023828">
    <property type="entry name" value="Peptidase_S8_Ser-AS"/>
</dbReference>
<dbReference type="EMBL" id="JBBWWT010000004">
    <property type="protein sequence ID" value="MEL1264697.1"/>
    <property type="molecule type" value="Genomic_DNA"/>
</dbReference>
<evidence type="ECO:0000256" key="1">
    <source>
        <dbReference type="ARBA" id="ARBA00011073"/>
    </source>
</evidence>
<dbReference type="InterPro" id="IPR034061">
    <property type="entry name" value="Peptidases_S8_Autotransporter"/>
</dbReference>
<dbReference type="InterPro" id="IPR023827">
    <property type="entry name" value="Peptidase_S8_Asp-AS"/>
</dbReference>
<reference evidence="9 10" key="1">
    <citation type="submission" date="2024-04" db="EMBL/GenBank/DDBJ databases">
        <title>Draft genome sequence of Pseudoxanthomonas putridarboris WD12.</title>
        <authorList>
            <person name="Oh J."/>
        </authorList>
    </citation>
    <scope>NUCLEOTIDE SEQUENCE [LARGE SCALE GENOMIC DNA]</scope>
    <source>
        <strain evidence="9 10">WD12</strain>
    </source>
</reference>
<dbReference type="SUPFAM" id="SSF52743">
    <property type="entry name" value="Subtilisin-like"/>
    <property type="match status" value="1"/>
</dbReference>
<dbReference type="Gene3D" id="3.40.50.200">
    <property type="entry name" value="Peptidase S8/S53 domain"/>
    <property type="match status" value="1"/>
</dbReference>
<feature type="compositionally biased region" description="Pro residues" evidence="7">
    <location>
        <begin position="37"/>
        <end position="51"/>
    </location>
</feature>
<dbReference type="PROSITE" id="PS51208">
    <property type="entry name" value="AUTOTRANSPORTER"/>
    <property type="match status" value="1"/>
</dbReference>